<keyword evidence="2" id="KW-0472">Membrane</keyword>
<dbReference type="AlphaFoldDB" id="A0AAV8ZRJ5"/>
<keyword evidence="2" id="KW-1133">Transmembrane helix</keyword>
<comment type="caution">
    <text evidence="3">The sequence shown here is derived from an EMBL/GenBank/DDBJ whole genome shotgun (WGS) entry which is preliminary data.</text>
</comment>
<feature type="transmembrane region" description="Helical" evidence="2">
    <location>
        <begin position="20"/>
        <end position="40"/>
    </location>
</feature>
<evidence type="ECO:0000256" key="1">
    <source>
        <dbReference type="SAM" id="Coils"/>
    </source>
</evidence>
<name>A0AAV8ZRJ5_9CUCU</name>
<evidence type="ECO:0000313" key="4">
    <source>
        <dbReference type="Proteomes" id="UP001162156"/>
    </source>
</evidence>
<keyword evidence="2" id="KW-0812">Transmembrane</keyword>
<feature type="coiled-coil region" evidence="1">
    <location>
        <begin position="47"/>
        <end position="74"/>
    </location>
</feature>
<evidence type="ECO:0000256" key="2">
    <source>
        <dbReference type="SAM" id="Phobius"/>
    </source>
</evidence>
<gene>
    <name evidence="3" type="ORF">NQ314_002036</name>
</gene>
<dbReference type="Proteomes" id="UP001162156">
    <property type="component" value="Unassembled WGS sequence"/>
</dbReference>
<accession>A0AAV8ZRJ5</accession>
<protein>
    <submittedName>
        <fullName evidence="3">Uncharacterized protein</fullName>
    </submittedName>
</protein>
<organism evidence="3 4">
    <name type="scientific">Rhamnusium bicolor</name>
    <dbReference type="NCBI Taxonomy" id="1586634"/>
    <lineage>
        <taxon>Eukaryota</taxon>
        <taxon>Metazoa</taxon>
        <taxon>Ecdysozoa</taxon>
        <taxon>Arthropoda</taxon>
        <taxon>Hexapoda</taxon>
        <taxon>Insecta</taxon>
        <taxon>Pterygota</taxon>
        <taxon>Neoptera</taxon>
        <taxon>Endopterygota</taxon>
        <taxon>Coleoptera</taxon>
        <taxon>Polyphaga</taxon>
        <taxon>Cucujiformia</taxon>
        <taxon>Chrysomeloidea</taxon>
        <taxon>Cerambycidae</taxon>
        <taxon>Lepturinae</taxon>
        <taxon>Rhagiini</taxon>
        <taxon>Rhamnusium</taxon>
    </lineage>
</organism>
<keyword evidence="1" id="KW-0175">Coiled coil</keyword>
<evidence type="ECO:0000313" key="3">
    <source>
        <dbReference type="EMBL" id="KAJ8968944.1"/>
    </source>
</evidence>
<sequence length="102" mass="12195">MLTKQLEEHHFQMADTKEDSFKIGFGLWLSLCLVLCIWFLSSFIKGRRQFQNNLHVIEDGLRRMQEEMEFKQRQNSVGYVENMEEITALLHKMKDSEINKEV</sequence>
<proteinExistence type="predicted"/>
<keyword evidence="4" id="KW-1185">Reference proteome</keyword>
<dbReference type="EMBL" id="JANEYF010000625">
    <property type="protein sequence ID" value="KAJ8968944.1"/>
    <property type="molecule type" value="Genomic_DNA"/>
</dbReference>
<reference evidence="3" key="1">
    <citation type="journal article" date="2023" name="Insect Mol. Biol.">
        <title>Genome sequencing provides insights into the evolution of gene families encoding plant cell wall-degrading enzymes in longhorned beetles.</title>
        <authorList>
            <person name="Shin N.R."/>
            <person name="Okamura Y."/>
            <person name="Kirsch R."/>
            <person name="Pauchet Y."/>
        </authorList>
    </citation>
    <scope>NUCLEOTIDE SEQUENCE</scope>
    <source>
        <strain evidence="3">RBIC_L_NR</strain>
    </source>
</reference>